<dbReference type="InterPro" id="IPR008271">
    <property type="entry name" value="Ser/Thr_kinase_AS"/>
</dbReference>
<feature type="binding site" evidence="5">
    <location>
        <position position="207"/>
    </location>
    <ligand>
        <name>ATP</name>
        <dbReference type="ChEBI" id="CHEBI:30616"/>
    </ligand>
</feature>
<gene>
    <name evidence="8" type="ORF">OSTQU699_LOCUS390</name>
</gene>
<dbReference type="GO" id="GO:0004674">
    <property type="term" value="F:protein serine/threonine kinase activity"/>
    <property type="evidence" value="ECO:0007669"/>
    <property type="project" value="UniProtKB-KW"/>
</dbReference>
<proteinExistence type="inferred from homology"/>
<dbReference type="OrthoDB" id="536504at2759"/>
<evidence type="ECO:0000259" key="7">
    <source>
        <dbReference type="PROSITE" id="PS50011"/>
    </source>
</evidence>
<protein>
    <recommendedName>
        <fullName evidence="7">Protein kinase domain-containing protein</fullName>
    </recommendedName>
</protein>
<dbReference type="SUPFAM" id="SSF56112">
    <property type="entry name" value="Protein kinase-like (PK-like)"/>
    <property type="match status" value="1"/>
</dbReference>
<evidence type="ECO:0000256" key="6">
    <source>
        <dbReference type="RuleBase" id="RU000304"/>
    </source>
</evidence>
<keyword evidence="1" id="KW-0808">Transferase</keyword>
<keyword evidence="3" id="KW-0418">Kinase</keyword>
<reference evidence="8" key="1">
    <citation type="submission" date="2020-12" db="EMBL/GenBank/DDBJ databases">
        <authorList>
            <person name="Iha C."/>
        </authorList>
    </citation>
    <scope>NUCLEOTIDE SEQUENCE</scope>
</reference>
<feature type="domain" description="Protein kinase" evidence="7">
    <location>
        <begin position="180"/>
        <end position="377"/>
    </location>
</feature>
<dbReference type="PROSITE" id="PS00108">
    <property type="entry name" value="PROTEIN_KINASE_ST"/>
    <property type="match status" value="1"/>
</dbReference>
<evidence type="ECO:0000313" key="9">
    <source>
        <dbReference type="Proteomes" id="UP000708148"/>
    </source>
</evidence>
<comment type="similarity">
    <text evidence="6">Belongs to the protein kinase superfamily.</text>
</comment>
<evidence type="ECO:0000256" key="4">
    <source>
        <dbReference type="ARBA" id="ARBA00022840"/>
    </source>
</evidence>
<dbReference type="Proteomes" id="UP000708148">
    <property type="component" value="Unassembled WGS sequence"/>
</dbReference>
<dbReference type="InterPro" id="IPR017441">
    <property type="entry name" value="Protein_kinase_ATP_BS"/>
</dbReference>
<evidence type="ECO:0000256" key="3">
    <source>
        <dbReference type="ARBA" id="ARBA00022777"/>
    </source>
</evidence>
<name>A0A8S1IKC9_9CHLO</name>
<dbReference type="EMBL" id="CAJHUC010000297">
    <property type="protein sequence ID" value="CAD7695029.1"/>
    <property type="molecule type" value="Genomic_DNA"/>
</dbReference>
<evidence type="ECO:0000256" key="1">
    <source>
        <dbReference type="ARBA" id="ARBA00022679"/>
    </source>
</evidence>
<evidence type="ECO:0000256" key="5">
    <source>
        <dbReference type="PROSITE-ProRule" id="PRU10141"/>
    </source>
</evidence>
<keyword evidence="4 5" id="KW-0067">ATP-binding</keyword>
<organism evidence="8 9">
    <name type="scientific">Ostreobium quekettii</name>
    <dbReference type="NCBI Taxonomy" id="121088"/>
    <lineage>
        <taxon>Eukaryota</taxon>
        <taxon>Viridiplantae</taxon>
        <taxon>Chlorophyta</taxon>
        <taxon>core chlorophytes</taxon>
        <taxon>Ulvophyceae</taxon>
        <taxon>TCBD clade</taxon>
        <taxon>Bryopsidales</taxon>
        <taxon>Ostreobineae</taxon>
        <taxon>Ostreobiaceae</taxon>
        <taxon>Ostreobium</taxon>
    </lineage>
</organism>
<comment type="caution">
    <text evidence="8">The sequence shown here is derived from an EMBL/GenBank/DDBJ whole genome shotgun (WGS) entry which is preliminary data.</text>
</comment>
<accession>A0A8S1IKC9</accession>
<dbReference type="GO" id="GO:0005524">
    <property type="term" value="F:ATP binding"/>
    <property type="evidence" value="ECO:0007669"/>
    <property type="project" value="UniProtKB-UniRule"/>
</dbReference>
<dbReference type="SMART" id="SM00220">
    <property type="entry name" value="S_TKc"/>
    <property type="match status" value="1"/>
</dbReference>
<dbReference type="Gene3D" id="3.30.200.20">
    <property type="entry name" value="Phosphorylase Kinase, domain 1"/>
    <property type="match status" value="1"/>
</dbReference>
<evidence type="ECO:0000313" key="8">
    <source>
        <dbReference type="EMBL" id="CAD7695029.1"/>
    </source>
</evidence>
<dbReference type="InterPro" id="IPR011009">
    <property type="entry name" value="Kinase-like_dom_sf"/>
</dbReference>
<dbReference type="PANTHER" id="PTHR44329">
    <property type="entry name" value="SERINE/THREONINE-PROTEIN KINASE TNNI3K-RELATED"/>
    <property type="match status" value="1"/>
</dbReference>
<keyword evidence="2 5" id="KW-0547">Nucleotide-binding</keyword>
<dbReference type="PROSITE" id="PS00107">
    <property type="entry name" value="PROTEIN_KINASE_ATP"/>
    <property type="match status" value="1"/>
</dbReference>
<dbReference type="AlphaFoldDB" id="A0A8S1IKC9"/>
<evidence type="ECO:0000256" key="2">
    <source>
        <dbReference type="ARBA" id="ARBA00022741"/>
    </source>
</evidence>
<dbReference type="Gene3D" id="1.10.510.10">
    <property type="entry name" value="Transferase(Phosphotransferase) domain 1"/>
    <property type="match status" value="1"/>
</dbReference>
<dbReference type="Pfam" id="PF00069">
    <property type="entry name" value="Pkinase"/>
    <property type="match status" value="1"/>
</dbReference>
<sequence length="377" mass="42315">MLAFLEDHISTITSVEELCSIGTRYNHKTMEFLVEQMVAAKRLMEGVTEVPVDAQDLSWWANLKEVLKRAKHLLEEHTRAFDIRHFYKVASVVGEVEALCQDIAGVLDCLGLEEAHTSIKITATPSSVDKDKAFLEWYLQCVIEGETIVMEDSLRAELEILRIENEQRSERMHLIPESKIILGQPLGKGGYAQVLKGRWAGMDVAVKRLAGSTDKFPYDAVAEFLTEAEINMNMRHPNVVVCYAATKSLCLVMELAAGSLQKLCVQPERLSWDCKAKLLLQASEGLNRVHSKGIVHRDVKSLNFLVFGTCPADYVVKVSDFGLAIVKTETTRSVTGLPKVQSWYSKVQSWYSKVQSWYSKVQSCGWHLSCTRAGLTQ</sequence>
<dbReference type="InterPro" id="IPR000719">
    <property type="entry name" value="Prot_kinase_dom"/>
</dbReference>
<dbReference type="InterPro" id="IPR051681">
    <property type="entry name" value="Ser/Thr_Kinases-Pseudokinases"/>
</dbReference>
<keyword evidence="6" id="KW-0723">Serine/threonine-protein kinase</keyword>
<dbReference type="PROSITE" id="PS50011">
    <property type="entry name" value="PROTEIN_KINASE_DOM"/>
    <property type="match status" value="1"/>
</dbReference>
<keyword evidence="9" id="KW-1185">Reference proteome</keyword>